<evidence type="ECO:0000313" key="4">
    <source>
        <dbReference type="EMBL" id="KXS14703.1"/>
    </source>
</evidence>
<dbReference type="EMBL" id="KQ965767">
    <property type="protein sequence ID" value="KXS14703.1"/>
    <property type="molecule type" value="Genomic_DNA"/>
</dbReference>
<evidence type="ECO:0000256" key="2">
    <source>
        <dbReference type="RuleBase" id="RU363120"/>
    </source>
</evidence>
<accession>A0A139AE57</accession>
<keyword evidence="5" id="KW-1185">Reference proteome</keyword>
<dbReference type="Pfam" id="PF04667">
    <property type="entry name" value="Endosulfine"/>
    <property type="match status" value="1"/>
</dbReference>
<comment type="function">
    <text evidence="2">Plays an essential role in initiation of the G0 program by preventing the degradation of specific nutrient-regulated mRNAs via the 5'-3' mRNA decay pathway.</text>
</comment>
<dbReference type="OrthoDB" id="5949865at2759"/>
<dbReference type="STRING" id="1344416.A0A139AE57"/>
<feature type="region of interest" description="Disordered" evidence="3">
    <location>
        <begin position="106"/>
        <end position="145"/>
    </location>
</feature>
<feature type="region of interest" description="Disordered" evidence="3">
    <location>
        <begin position="61"/>
        <end position="81"/>
    </location>
</feature>
<name>A0A139AE57_GONPJ</name>
<sequence length="145" mass="15031">MQRPKPAAKGPPVDVSKLSEEERVFYQKYGRLPPKKGDLLAGRLKGSDRKFFDSGDYALSQAGRAKPSDVGSAHPVPDRIPHSVPAHLQVAQPGHAAVAVPAQGAPAAQGVNGSGAGAGLAKSTGRESGLAKEQKEDAAEDEEMA</sequence>
<evidence type="ECO:0000256" key="3">
    <source>
        <dbReference type="SAM" id="MobiDB-lite"/>
    </source>
</evidence>
<evidence type="ECO:0000256" key="1">
    <source>
        <dbReference type="ARBA" id="ARBA00010520"/>
    </source>
</evidence>
<reference evidence="4 5" key="1">
    <citation type="journal article" date="2015" name="Genome Biol. Evol.">
        <title>Phylogenomic analyses indicate that early fungi evolved digesting cell walls of algal ancestors of land plants.</title>
        <authorList>
            <person name="Chang Y."/>
            <person name="Wang S."/>
            <person name="Sekimoto S."/>
            <person name="Aerts A.L."/>
            <person name="Choi C."/>
            <person name="Clum A."/>
            <person name="LaButti K.M."/>
            <person name="Lindquist E.A."/>
            <person name="Yee Ngan C."/>
            <person name="Ohm R.A."/>
            <person name="Salamov A.A."/>
            <person name="Grigoriev I.V."/>
            <person name="Spatafora J.W."/>
            <person name="Berbee M.L."/>
        </authorList>
    </citation>
    <scope>NUCLEOTIDE SEQUENCE [LARGE SCALE GENOMIC DNA]</scope>
    <source>
        <strain evidence="4 5">JEL478</strain>
    </source>
</reference>
<gene>
    <name evidence="4" type="ORF">M427DRAFT_145897</name>
</gene>
<organism evidence="4 5">
    <name type="scientific">Gonapodya prolifera (strain JEL478)</name>
    <name type="common">Monoblepharis prolifera</name>
    <dbReference type="NCBI Taxonomy" id="1344416"/>
    <lineage>
        <taxon>Eukaryota</taxon>
        <taxon>Fungi</taxon>
        <taxon>Fungi incertae sedis</taxon>
        <taxon>Chytridiomycota</taxon>
        <taxon>Chytridiomycota incertae sedis</taxon>
        <taxon>Monoblepharidomycetes</taxon>
        <taxon>Monoblepharidales</taxon>
        <taxon>Gonapodyaceae</taxon>
        <taxon>Gonapodya</taxon>
    </lineage>
</organism>
<dbReference type="AlphaFoldDB" id="A0A139AE57"/>
<comment type="similarity">
    <text evidence="1 2">Belongs to the endosulfine family.</text>
</comment>
<protein>
    <recommendedName>
        <fullName evidence="2">mRNA stability protein</fullName>
    </recommendedName>
</protein>
<evidence type="ECO:0000313" key="5">
    <source>
        <dbReference type="Proteomes" id="UP000070544"/>
    </source>
</evidence>
<dbReference type="InterPro" id="IPR006760">
    <property type="entry name" value="Endosulphine"/>
</dbReference>
<proteinExistence type="inferred from homology"/>
<dbReference type="Proteomes" id="UP000070544">
    <property type="component" value="Unassembled WGS sequence"/>
</dbReference>